<protein>
    <submittedName>
        <fullName evidence="2">Uncharacterized protein</fullName>
    </submittedName>
</protein>
<keyword evidence="3" id="KW-1185">Reference proteome</keyword>
<dbReference type="AlphaFoldDB" id="A0A9K3GJ77"/>
<feature type="non-terminal residue" evidence="2">
    <location>
        <position position="1"/>
    </location>
</feature>
<name>A0A9K3GJ77_9EUKA</name>
<keyword evidence="1" id="KW-0812">Transmembrane</keyword>
<evidence type="ECO:0000256" key="1">
    <source>
        <dbReference type="SAM" id="Phobius"/>
    </source>
</evidence>
<dbReference type="Proteomes" id="UP000265618">
    <property type="component" value="Unassembled WGS sequence"/>
</dbReference>
<accession>A0A9K3GJ77</accession>
<keyword evidence="1" id="KW-1133">Transmembrane helix</keyword>
<gene>
    <name evidence="2" type="ORF">KIPB_005639</name>
</gene>
<feature type="transmembrane region" description="Helical" evidence="1">
    <location>
        <begin position="380"/>
        <end position="409"/>
    </location>
</feature>
<keyword evidence="1" id="KW-0472">Membrane</keyword>
<evidence type="ECO:0000313" key="2">
    <source>
        <dbReference type="EMBL" id="GIQ84191.1"/>
    </source>
</evidence>
<evidence type="ECO:0000313" key="3">
    <source>
        <dbReference type="Proteomes" id="UP000265618"/>
    </source>
</evidence>
<comment type="caution">
    <text evidence="2">The sequence shown here is derived from an EMBL/GenBank/DDBJ whole genome shotgun (WGS) entry which is preliminary data.</text>
</comment>
<dbReference type="EMBL" id="BDIP01001343">
    <property type="protein sequence ID" value="GIQ84191.1"/>
    <property type="molecule type" value="Genomic_DNA"/>
</dbReference>
<organism evidence="2 3">
    <name type="scientific">Kipferlia bialata</name>
    <dbReference type="NCBI Taxonomy" id="797122"/>
    <lineage>
        <taxon>Eukaryota</taxon>
        <taxon>Metamonada</taxon>
        <taxon>Carpediemonas-like organisms</taxon>
        <taxon>Kipferlia</taxon>
    </lineage>
</organism>
<sequence>PDQTPQTVYTDIEGSFWIDDLTDNMDEVVVVHPPHLSGAKLACTGTTEPRYDTVSVYSAHCDSEHNTSHPVLIQTFSGVFSINQDFEFPEYPTSVDPNCFYVEMITDNSNSDFTGLTCGYVSAAYSQGATTEVYTDLTGSISNDVYENNMDASYIVYPPDMVSASLHCTGNIEGGADELRLYTGQCDGSDNDDLQFNDATLVQTYSGSLDINWSMQTDGGTDHCFKLEMVTDAHGYQTQSFTCDYVATAGTPYVPPAVTRETFLFTATSGTIEVDKYLDNQLDTFLVFPGGMRCASVTCSGSTEQGYDFVELYKAQCSDAMPDTYTSQTLVESDSGSIYIDEYMEFDDTYNCFYVQLETDSSISDYSGFTCDYQASRPLFLLPTFLLVLSLGVMVTAALLCCCCCRCCAVNRYKRAQSKAGLSPTNVVLVPGQSRQPVTTPVTLTHNLYQNAPYTSMPQGNAVLVNGSIYSQQIPSMYQRSY</sequence>
<proteinExistence type="predicted"/>
<reference evidence="2 3" key="1">
    <citation type="journal article" date="2018" name="PLoS ONE">
        <title>The draft genome of Kipferlia bialata reveals reductive genome evolution in fornicate parasites.</title>
        <authorList>
            <person name="Tanifuji G."/>
            <person name="Takabayashi S."/>
            <person name="Kume K."/>
            <person name="Takagi M."/>
            <person name="Nakayama T."/>
            <person name="Kamikawa R."/>
            <person name="Inagaki Y."/>
            <person name="Hashimoto T."/>
        </authorList>
    </citation>
    <scope>NUCLEOTIDE SEQUENCE [LARGE SCALE GENOMIC DNA]</scope>
    <source>
        <strain evidence="2">NY0173</strain>
    </source>
</reference>